<feature type="binding site" evidence="13">
    <location>
        <position position="128"/>
    </location>
    <ligand>
        <name>Mg(2+)</name>
        <dbReference type="ChEBI" id="CHEBI:18420"/>
    </ligand>
</feature>
<dbReference type="SUPFAM" id="SSF56214">
    <property type="entry name" value="4'-phosphopantetheinyl transferase"/>
    <property type="match status" value="1"/>
</dbReference>
<comment type="catalytic activity">
    <reaction evidence="10">
        <text>apo-[aryl-carrier protein] + CoA = holo-[aryl-carrier protein] + adenosine 3',5'-bisphosphate + H(+)</text>
        <dbReference type="Rhea" id="RHEA:48404"/>
        <dbReference type="Rhea" id="RHEA-COMP:15903"/>
        <dbReference type="Rhea" id="RHEA-COMP:17557"/>
        <dbReference type="ChEBI" id="CHEBI:15378"/>
        <dbReference type="ChEBI" id="CHEBI:29999"/>
        <dbReference type="ChEBI" id="CHEBI:57287"/>
        <dbReference type="ChEBI" id="CHEBI:58343"/>
        <dbReference type="ChEBI" id="CHEBI:64479"/>
    </reaction>
</comment>
<dbReference type="AlphaFoldDB" id="A0A370R4T0"/>
<feature type="binding site" evidence="13">
    <location>
        <position position="130"/>
    </location>
    <ligand>
        <name>Mg(2+)</name>
        <dbReference type="ChEBI" id="CHEBI:18420"/>
    </ligand>
</feature>
<protein>
    <recommendedName>
        <fullName evidence="5">Enterobactin synthase component D</fullName>
    </recommendedName>
    <alternativeName>
        <fullName evidence="8">4'-phosphopantetheinyl transferase EntD</fullName>
    </alternativeName>
    <alternativeName>
        <fullName evidence="9">Enterochelin synthase D</fullName>
    </alternativeName>
</protein>
<evidence type="ECO:0000313" key="16">
    <source>
        <dbReference type="EMBL" id="RDK97432.1"/>
    </source>
</evidence>
<comment type="catalytic activity">
    <reaction evidence="11">
        <text>apo-[peptidyl-carrier protein] + CoA = holo-[peptidyl-carrier protein] + adenosine 3',5'-bisphosphate + H(+)</text>
        <dbReference type="Rhea" id="RHEA:46228"/>
        <dbReference type="Rhea" id="RHEA-COMP:11479"/>
        <dbReference type="Rhea" id="RHEA-COMP:11480"/>
        <dbReference type="ChEBI" id="CHEBI:15378"/>
        <dbReference type="ChEBI" id="CHEBI:29999"/>
        <dbReference type="ChEBI" id="CHEBI:57287"/>
        <dbReference type="ChEBI" id="CHEBI:58343"/>
        <dbReference type="ChEBI" id="CHEBI:64479"/>
    </reaction>
</comment>
<dbReference type="PANTHER" id="PTHR38096:SF1">
    <property type="entry name" value="ENTEROBACTIN SYNTHASE COMPONENT D"/>
    <property type="match status" value="1"/>
</dbReference>
<feature type="binding site" evidence="13">
    <location>
        <position position="129"/>
    </location>
    <ligand>
        <name>Mg(2+)</name>
        <dbReference type="ChEBI" id="CHEBI:18420"/>
    </ligand>
</feature>
<dbReference type="GO" id="GO:0008897">
    <property type="term" value="F:holo-[acyl-carrier-protein] synthase activity"/>
    <property type="evidence" value="ECO:0007669"/>
    <property type="project" value="InterPro"/>
</dbReference>
<feature type="binding site" evidence="12">
    <location>
        <begin position="106"/>
        <end position="107"/>
    </location>
    <ligand>
        <name>CoA</name>
        <dbReference type="ChEBI" id="CHEBI:57287"/>
    </ligand>
</feature>
<comment type="subunit">
    <text evidence="4">EntB, EntD, EntE, and EntF form a multienzyme complex called enterobactin synthase.</text>
</comment>
<evidence type="ECO:0000256" key="6">
    <source>
        <dbReference type="ARBA" id="ARBA00022679"/>
    </source>
</evidence>
<feature type="binding site" evidence="12">
    <location>
        <position position="172"/>
    </location>
    <ligand>
        <name>CoA</name>
        <dbReference type="ChEBI" id="CHEBI:57287"/>
    </ligand>
</feature>
<feature type="binding site" evidence="12">
    <location>
        <position position="71"/>
    </location>
    <ligand>
        <name>CoA</name>
        <dbReference type="ChEBI" id="CHEBI:57287"/>
    </ligand>
</feature>
<name>A0A370R4T0_9GAMM</name>
<dbReference type="GO" id="GO:0005886">
    <property type="term" value="C:plasma membrane"/>
    <property type="evidence" value="ECO:0007669"/>
    <property type="project" value="TreeGrafter"/>
</dbReference>
<evidence type="ECO:0000256" key="8">
    <source>
        <dbReference type="ARBA" id="ARBA00029894"/>
    </source>
</evidence>
<keyword evidence="13" id="KW-0460">Magnesium</keyword>
<dbReference type="GO" id="GO:0009366">
    <property type="term" value="C:enterobactin synthetase complex"/>
    <property type="evidence" value="ECO:0007669"/>
    <property type="project" value="InterPro"/>
</dbReference>
<evidence type="ECO:0000313" key="17">
    <source>
        <dbReference type="Proteomes" id="UP000254848"/>
    </source>
</evidence>
<reference evidence="16 17" key="1">
    <citation type="submission" date="2018-07" db="EMBL/GenBank/DDBJ databases">
        <title>Genomic Encyclopedia of Type Strains, Phase IV (KMG-IV): sequencing the most valuable type-strain genomes for metagenomic binning, comparative biology and taxonomic classification.</title>
        <authorList>
            <person name="Goeker M."/>
        </authorList>
    </citation>
    <scope>NUCLEOTIDE SEQUENCE [LARGE SCALE GENOMIC DNA]</scope>
    <source>
        <strain evidence="16 17">DSM 103736</strain>
    </source>
</reference>
<evidence type="ECO:0000256" key="11">
    <source>
        <dbReference type="ARBA" id="ARBA00049191"/>
    </source>
</evidence>
<evidence type="ECO:0000256" key="13">
    <source>
        <dbReference type="PIRSR" id="PIRSR603542-2"/>
    </source>
</evidence>
<evidence type="ECO:0000256" key="1">
    <source>
        <dbReference type="ARBA" id="ARBA00003937"/>
    </source>
</evidence>
<dbReference type="InterPro" id="IPR008278">
    <property type="entry name" value="4-PPantetheinyl_Trfase_dom"/>
</dbReference>
<keyword evidence="6 16" id="KW-0808">Transferase</keyword>
<feature type="domain" description="4'-phosphopantetheinyl transferase" evidence="14">
    <location>
        <begin position="126"/>
        <end position="209"/>
    </location>
</feature>
<comment type="function">
    <text evidence="1">Involved in the biosynthesis of the siderophore enterobactin (enterochelin), which is a macrocyclic trimeric lactone of N-(2,3-dihydroxybenzoyl)-serine. The serine trilactone serves as a scaffolding for the three catechol functionalities that provide hexadentate coordination for the tightly ligated iron(2+) atoms. Plays an essential role in the assembly of the enterobactin by catalyzing the transfer of the 4'-phosphopantetheine (Ppant) moiety from coenzyme A to the apo-domains of both EntB (ArCP domain) and EntF (PCP domain) to yield their holo-forms which make them competent for the activation of 2,3-dihydroxybenzoate (DHB) and L-serine, respectively.</text>
</comment>
<keyword evidence="13" id="KW-0479">Metal-binding</keyword>
<evidence type="ECO:0000256" key="9">
    <source>
        <dbReference type="ARBA" id="ARBA00031996"/>
    </source>
</evidence>
<feature type="binding site" evidence="12">
    <location>
        <position position="63"/>
    </location>
    <ligand>
        <name>CoA</name>
        <dbReference type="ChEBI" id="CHEBI:57287"/>
    </ligand>
</feature>
<sequence>MLTLTATDSAYPFIPQSEAGFITQLPSLRYCQVLFDIRHYQDALFERFAIPFPPTLHTAVIKRRAEYLAARYAAQTLLRAGGCHTAPGHAPDRSPLWPSGWCGSLSHTDGRAIALVAPLASGLTPGIDIEMFAPETMRETAGIFTHADEQALLAASDMDYETALLIAFSAKESLFKALYPEVGHFFGFDAARVCKITRFPPRITLELTQTLTPDRPKGSRIPACYAVFDNRIMTLIA</sequence>
<dbReference type="PRINTS" id="PR01399">
    <property type="entry name" value="ENTSNTHTASED"/>
</dbReference>
<evidence type="ECO:0000256" key="10">
    <source>
        <dbReference type="ARBA" id="ARBA00049176"/>
    </source>
</evidence>
<evidence type="ECO:0000256" key="3">
    <source>
        <dbReference type="ARBA" id="ARBA00008342"/>
    </source>
</evidence>
<dbReference type="EMBL" id="QRAP01000001">
    <property type="protein sequence ID" value="RDK97432.1"/>
    <property type="molecule type" value="Genomic_DNA"/>
</dbReference>
<proteinExistence type="inferred from homology"/>
<dbReference type="InterPro" id="IPR041354">
    <property type="entry name" value="4PPT_N"/>
</dbReference>
<evidence type="ECO:0000256" key="12">
    <source>
        <dbReference type="PIRSR" id="PIRSR603542-1"/>
    </source>
</evidence>
<organism evidence="16 17">
    <name type="scientific">Enterobacillus tribolii</name>
    <dbReference type="NCBI Taxonomy" id="1487935"/>
    <lineage>
        <taxon>Bacteria</taxon>
        <taxon>Pseudomonadati</taxon>
        <taxon>Pseudomonadota</taxon>
        <taxon>Gammaproteobacteria</taxon>
        <taxon>Enterobacterales</taxon>
        <taxon>Hafniaceae</taxon>
        <taxon>Enterobacillus</taxon>
    </lineage>
</organism>
<evidence type="ECO:0000256" key="7">
    <source>
        <dbReference type="ARBA" id="ARBA00023191"/>
    </source>
</evidence>
<evidence type="ECO:0000256" key="5">
    <source>
        <dbReference type="ARBA" id="ARBA00019087"/>
    </source>
</evidence>
<evidence type="ECO:0000259" key="14">
    <source>
        <dbReference type="Pfam" id="PF01648"/>
    </source>
</evidence>
<dbReference type="RefSeq" id="WP_115457147.1">
    <property type="nucleotide sequence ID" value="NZ_QRAP01000001.1"/>
</dbReference>
<dbReference type="Proteomes" id="UP000254848">
    <property type="component" value="Unassembled WGS sequence"/>
</dbReference>
<accession>A0A370R4T0</accession>
<evidence type="ECO:0000256" key="2">
    <source>
        <dbReference type="ARBA" id="ARBA00004993"/>
    </source>
</evidence>
<dbReference type="GO" id="GO:0000287">
    <property type="term" value="F:magnesium ion binding"/>
    <property type="evidence" value="ECO:0007669"/>
    <property type="project" value="InterPro"/>
</dbReference>
<feature type="binding site" evidence="12">
    <location>
        <position position="176"/>
    </location>
    <ligand>
        <name>CoA</name>
        <dbReference type="ChEBI" id="CHEBI:57287"/>
    </ligand>
</feature>
<dbReference type="PANTHER" id="PTHR38096">
    <property type="entry name" value="ENTEROBACTIN SYNTHASE COMPONENT D"/>
    <property type="match status" value="1"/>
</dbReference>
<gene>
    <name evidence="16" type="ORF">C8D90_101882</name>
</gene>
<feature type="binding site" evidence="12">
    <location>
        <position position="128"/>
    </location>
    <ligand>
        <name>CoA</name>
        <dbReference type="ChEBI" id="CHEBI:57287"/>
    </ligand>
</feature>
<dbReference type="Pfam" id="PF01648">
    <property type="entry name" value="ACPS"/>
    <property type="match status" value="1"/>
</dbReference>
<comment type="caution">
    <text evidence="16">The sequence shown here is derived from an EMBL/GenBank/DDBJ whole genome shotgun (WGS) entry which is preliminary data.</text>
</comment>
<dbReference type="OrthoDB" id="8210607at2"/>
<comment type="cofactor">
    <cofactor evidence="13">
        <name>Mg(2+)</name>
        <dbReference type="ChEBI" id="CHEBI:18420"/>
    </cofactor>
</comment>
<evidence type="ECO:0000259" key="15">
    <source>
        <dbReference type="Pfam" id="PF17837"/>
    </source>
</evidence>
<dbReference type="Pfam" id="PF17837">
    <property type="entry name" value="4PPT_N"/>
    <property type="match status" value="1"/>
</dbReference>
<evidence type="ECO:0000256" key="4">
    <source>
        <dbReference type="ARBA" id="ARBA00011503"/>
    </source>
</evidence>
<comment type="pathway">
    <text evidence="2">Siderophore biosynthesis; enterobactin biosynthesis.</text>
</comment>
<dbReference type="InterPro" id="IPR003542">
    <property type="entry name" value="Enbac_synth_compD-like"/>
</dbReference>
<dbReference type="UniPathway" id="UPA00017"/>
<keyword evidence="17" id="KW-1185">Reference proteome</keyword>
<feature type="domain" description="4'-phosphopantetheinyl transferase N-terminal" evidence="15">
    <location>
        <begin position="57"/>
        <end position="117"/>
    </location>
</feature>
<dbReference type="GO" id="GO:0009239">
    <property type="term" value="P:enterobactin biosynthetic process"/>
    <property type="evidence" value="ECO:0007669"/>
    <property type="project" value="UniProtKB-UniPathway"/>
</dbReference>
<keyword evidence="7" id="KW-0259">Enterobactin biosynthesis</keyword>
<comment type="similarity">
    <text evidence="3">Belongs to the P-Pant transferase superfamily. EntD family.</text>
</comment>
<dbReference type="InterPro" id="IPR037143">
    <property type="entry name" value="4-PPantetheinyl_Trfase_dom_sf"/>
</dbReference>